<proteinExistence type="inferred from homology"/>
<evidence type="ECO:0000256" key="1">
    <source>
        <dbReference type="ARBA" id="ARBA00004606"/>
    </source>
</evidence>
<keyword evidence="9" id="KW-0472">Membrane</keyword>
<comment type="pathway">
    <text evidence="2">Protein modification; protein glycosylation.</text>
</comment>
<dbReference type="GO" id="GO:0005975">
    <property type="term" value="P:carbohydrate metabolic process"/>
    <property type="evidence" value="ECO:0007669"/>
    <property type="project" value="InterPro"/>
</dbReference>
<dbReference type="SUPFAM" id="SSF53448">
    <property type="entry name" value="Nucleotide-diphospho-sugar transferases"/>
    <property type="match status" value="1"/>
</dbReference>
<evidence type="ECO:0000256" key="9">
    <source>
        <dbReference type="ARBA" id="ARBA00023136"/>
    </source>
</evidence>
<feature type="domain" description="Galactosyltransferase N-terminal" evidence="12">
    <location>
        <begin position="1"/>
        <end position="66"/>
    </location>
</feature>
<comment type="similarity">
    <text evidence="3">Belongs to the glycosyltransferase 7 family.</text>
</comment>
<dbReference type="Gene3D" id="3.90.550.10">
    <property type="entry name" value="Spore Coat Polysaccharide Biosynthesis Protein SpsA, Chain A"/>
    <property type="match status" value="1"/>
</dbReference>
<dbReference type="GO" id="GO:0008378">
    <property type="term" value="F:galactosyltransferase activity"/>
    <property type="evidence" value="ECO:0007669"/>
    <property type="project" value="TreeGrafter"/>
</dbReference>
<dbReference type="InterPro" id="IPR003859">
    <property type="entry name" value="Galactosyl_T"/>
</dbReference>
<dbReference type="GO" id="GO:0006688">
    <property type="term" value="P:glycosphingolipid biosynthetic process"/>
    <property type="evidence" value="ECO:0007669"/>
    <property type="project" value="TreeGrafter"/>
</dbReference>
<evidence type="ECO:0000256" key="5">
    <source>
        <dbReference type="ARBA" id="ARBA00022679"/>
    </source>
</evidence>
<dbReference type="InterPro" id="IPR029044">
    <property type="entry name" value="Nucleotide-diphossugar_trans"/>
</dbReference>
<evidence type="ECO:0000313" key="14">
    <source>
        <dbReference type="Proteomes" id="UP000820818"/>
    </source>
</evidence>
<comment type="subcellular location">
    <subcellularLocation>
        <location evidence="1">Membrane</location>
        <topology evidence="1">Single-pass type II membrane protein</topology>
    </subcellularLocation>
</comment>
<evidence type="ECO:0000256" key="10">
    <source>
        <dbReference type="ARBA" id="ARBA00023180"/>
    </source>
</evidence>
<evidence type="ECO:0000256" key="2">
    <source>
        <dbReference type="ARBA" id="ARBA00004922"/>
    </source>
</evidence>
<evidence type="ECO:0000259" key="11">
    <source>
        <dbReference type="Pfam" id="PF02709"/>
    </source>
</evidence>
<sequence length="208" mass="24563">MHPFLQRQQLAYAVFIVEQFDSLPFNRGMLMNIGYKEAFKLDSFQCFIFHDVDLLPEDDRNLYKCPEDGKPRQMAFLMDIYDYKPAPNSYFGGVNAFLATNFQLINGFSNQFWGWGSEDDDLYHRLLRHNLTAVRLFSTDSSLVHIARYTMLDHDWVNPNPNRELLFKEGSYRQKYDGLSNLKYEVLKIEVTPLYIHILVDLRPNFPK</sequence>
<dbReference type="GO" id="GO:0016020">
    <property type="term" value="C:membrane"/>
    <property type="evidence" value="ECO:0007669"/>
    <property type="project" value="UniProtKB-SubCell"/>
</dbReference>
<evidence type="ECO:0000256" key="7">
    <source>
        <dbReference type="ARBA" id="ARBA00022968"/>
    </source>
</evidence>
<evidence type="ECO:0000313" key="13">
    <source>
        <dbReference type="EMBL" id="KAI9555044.1"/>
    </source>
</evidence>
<comment type="caution">
    <text evidence="13">The sequence shown here is derived from an EMBL/GenBank/DDBJ whole genome shotgun (WGS) entry which is preliminary data.</text>
</comment>
<accession>A0AAD5PS90</accession>
<dbReference type="PANTHER" id="PTHR19300">
    <property type="entry name" value="BETA-1,4-GALACTOSYLTRANSFERASE"/>
    <property type="match status" value="1"/>
</dbReference>
<dbReference type="PANTHER" id="PTHR19300:SF57">
    <property type="entry name" value="BETA-1,4-N-ACETYLGALACTOSAMINYLTRANSFERASE"/>
    <property type="match status" value="1"/>
</dbReference>
<keyword evidence="8" id="KW-1133">Transmembrane helix</keyword>
<keyword evidence="10" id="KW-0325">Glycoprotein</keyword>
<keyword evidence="7" id="KW-0735">Signal-anchor</keyword>
<gene>
    <name evidence="13" type="ORF">GHT06_020342</name>
</gene>
<evidence type="ECO:0000256" key="8">
    <source>
        <dbReference type="ARBA" id="ARBA00022989"/>
    </source>
</evidence>
<keyword evidence="14" id="KW-1185">Reference proteome</keyword>
<dbReference type="EMBL" id="WJBH02000008">
    <property type="protein sequence ID" value="KAI9555044.1"/>
    <property type="molecule type" value="Genomic_DNA"/>
</dbReference>
<dbReference type="GO" id="GO:0033842">
    <property type="term" value="F:N-acetyl-beta-glucosaminyl-derivative 4-beta-N-acetylgalactosaminyltransferase activity"/>
    <property type="evidence" value="ECO:0007669"/>
    <property type="project" value="TreeGrafter"/>
</dbReference>
<protein>
    <submittedName>
        <fullName evidence="13">Uncharacterized protein</fullName>
    </submittedName>
</protein>
<dbReference type="Pfam" id="PF02709">
    <property type="entry name" value="Glyco_transf_7C"/>
    <property type="match status" value="1"/>
</dbReference>
<dbReference type="PRINTS" id="PR02050">
    <property type="entry name" value="B14GALTRFASE"/>
</dbReference>
<evidence type="ECO:0000259" key="12">
    <source>
        <dbReference type="Pfam" id="PF13733"/>
    </source>
</evidence>
<keyword evidence="6" id="KW-0812">Transmembrane</keyword>
<keyword evidence="4" id="KW-0328">Glycosyltransferase</keyword>
<dbReference type="Pfam" id="PF13733">
    <property type="entry name" value="Glyco_transf_7N"/>
    <property type="match status" value="1"/>
</dbReference>
<dbReference type="InterPro" id="IPR027995">
    <property type="entry name" value="Galactosyl_T_N"/>
</dbReference>
<reference evidence="13 14" key="1">
    <citation type="submission" date="2022-05" db="EMBL/GenBank/DDBJ databases">
        <title>A multi-omics perspective on studying reproductive biology in Daphnia sinensis.</title>
        <authorList>
            <person name="Jia J."/>
        </authorList>
    </citation>
    <scope>NUCLEOTIDE SEQUENCE [LARGE SCALE GENOMIC DNA]</scope>
    <source>
        <strain evidence="13 14">WSL</strain>
    </source>
</reference>
<feature type="domain" description="Galactosyltransferase C-terminal" evidence="11">
    <location>
        <begin position="74"/>
        <end position="155"/>
    </location>
</feature>
<dbReference type="InterPro" id="IPR027791">
    <property type="entry name" value="Galactosyl_T_C"/>
</dbReference>
<evidence type="ECO:0000256" key="4">
    <source>
        <dbReference type="ARBA" id="ARBA00022676"/>
    </source>
</evidence>
<organism evidence="13 14">
    <name type="scientific">Daphnia sinensis</name>
    <dbReference type="NCBI Taxonomy" id="1820382"/>
    <lineage>
        <taxon>Eukaryota</taxon>
        <taxon>Metazoa</taxon>
        <taxon>Ecdysozoa</taxon>
        <taxon>Arthropoda</taxon>
        <taxon>Crustacea</taxon>
        <taxon>Branchiopoda</taxon>
        <taxon>Diplostraca</taxon>
        <taxon>Cladocera</taxon>
        <taxon>Anomopoda</taxon>
        <taxon>Daphniidae</taxon>
        <taxon>Daphnia</taxon>
        <taxon>Daphnia similis group</taxon>
    </lineage>
</organism>
<dbReference type="GO" id="GO:0005794">
    <property type="term" value="C:Golgi apparatus"/>
    <property type="evidence" value="ECO:0007669"/>
    <property type="project" value="TreeGrafter"/>
</dbReference>
<dbReference type="AlphaFoldDB" id="A0AAD5PS90"/>
<keyword evidence="5" id="KW-0808">Transferase</keyword>
<dbReference type="Proteomes" id="UP000820818">
    <property type="component" value="Linkage Group LG8"/>
</dbReference>
<evidence type="ECO:0000256" key="6">
    <source>
        <dbReference type="ARBA" id="ARBA00022692"/>
    </source>
</evidence>
<evidence type="ECO:0000256" key="3">
    <source>
        <dbReference type="ARBA" id="ARBA00005735"/>
    </source>
</evidence>
<name>A0AAD5PS90_9CRUS</name>